<dbReference type="SUPFAM" id="SSF48264">
    <property type="entry name" value="Cytochrome P450"/>
    <property type="match status" value="1"/>
</dbReference>
<keyword evidence="4 12" id="KW-0349">Heme</keyword>
<evidence type="ECO:0000313" key="15">
    <source>
        <dbReference type="EMBL" id="EOY05969.1"/>
    </source>
</evidence>
<dbReference type="PRINTS" id="PR00385">
    <property type="entry name" value="P450"/>
</dbReference>
<dbReference type="Pfam" id="PF00067">
    <property type="entry name" value="p450"/>
    <property type="match status" value="1"/>
</dbReference>
<evidence type="ECO:0000256" key="7">
    <source>
        <dbReference type="ARBA" id="ARBA00022989"/>
    </source>
</evidence>
<keyword evidence="16" id="KW-1185">Reference proteome</keyword>
<dbReference type="eggNOG" id="KOG0157">
    <property type="taxonomic scope" value="Eukaryota"/>
</dbReference>
<accession>A0A061EUL0</accession>
<dbReference type="Gramene" id="EOY05969">
    <property type="protein sequence ID" value="EOY05969"/>
    <property type="gene ID" value="TCM_020827"/>
</dbReference>
<evidence type="ECO:0000256" key="13">
    <source>
        <dbReference type="RuleBase" id="RU000461"/>
    </source>
</evidence>
<dbReference type="FunFam" id="1.10.630.10:FF:000029">
    <property type="entry name" value="Cytochrome P450 734A1"/>
    <property type="match status" value="1"/>
</dbReference>
<keyword evidence="7 14" id="KW-1133">Transmembrane helix</keyword>
<comment type="cofactor">
    <cofactor evidence="1 12">
        <name>heme</name>
        <dbReference type="ChEBI" id="CHEBI:30413"/>
    </cofactor>
</comment>
<dbReference type="InParanoid" id="A0A061EUL0"/>
<dbReference type="OMA" id="WAINRAH"/>
<evidence type="ECO:0000256" key="3">
    <source>
        <dbReference type="ARBA" id="ARBA00010617"/>
    </source>
</evidence>
<evidence type="ECO:0000313" key="16">
    <source>
        <dbReference type="Proteomes" id="UP000026915"/>
    </source>
</evidence>
<gene>
    <name evidence="15" type="ORF">TCM_020827</name>
</gene>
<dbReference type="Proteomes" id="UP000026915">
    <property type="component" value="Chromosome 4"/>
</dbReference>
<dbReference type="EMBL" id="CM001882">
    <property type="protein sequence ID" value="EOY05969.1"/>
    <property type="molecule type" value="Genomic_DNA"/>
</dbReference>
<dbReference type="PANTHER" id="PTHR24282:SF148">
    <property type="entry name" value="CYTOCHROME P450 72A15-LIKE"/>
    <property type="match status" value="1"/>
</dbReference>
<evidence type="ECO:0000256" key="14">
    <source>
        <dbReference type="SAM" id="Phobius"/>
    </source>
</evidence>
<dbReference type="GO" id="GO:0020037">
    <property type="term" value="F:heme binding"/>
    <property type="evidence" value="ECO:0007669"/>
    <property type="project" value="InterPro"/>
</dbReference>
<evidence type="ECO:0000256" key="11">
    <source>
        <dbReference type="ARBA" id="ARBA00023136"/>
    </source>
</evidence>
<dbReference type="Gene3D" id="1.10.630.10">
    <property type="entry name" value="Cytochrome P450"/>
    <property type="match status" value="1"/>
</dbReference>
<feature type="binding site" description="axial binding residue" evidence="12">
    <location>
        <position position="459"/>
    </location>
    <ligand>
        <name>heme</name>
        <dbReference type="ChEBI" id="CHEBI:30413"/>
    </ligand>
    <ligandPart>
        <name>Fe</name>
        <dbReference type="ChEBI" id="CHEBI:18248"/>
    </ligandPart>
</feature>
<organism evidence="15 16">
    <name type="scientific">Theobroma cacao</name>
    <name type="common">Cacao</name>
    <name type="synonym">Cocoa</name>
    <dbReference type="NCBI Taxonomy" id="3641"/>
    <lineage>
        <taxon>Eukaryota</taxon>
        <taxon>Viridiplantae</taxon>
        <taxon>Streptophyta</taxon>
        <taxon>Embryophyta</taxon>
        <taxon>Tracheophyta</taxon>
        <taxon>Spermatophyta</taxon>
        <taxon>Magnoliopsida</taxon>
        <taxon>eudicotyledons</taxon>
        <taxon>Gunneridae</taxon>
        <taxon>Pentapetalae</taxon>
        <taxon>rosids</taxon>
        <taxon>malvids</taxon>
        <taxon>Malvales</taxon>
        <taxon>Malvaceae</taxon>
        <taxon>Byttnerioideae</taxon>
        <taxon>Theobroma</taxon>
    </lineage>
</organism>
<keyword evidence="6 12" id="KW-0479">Metal-binding</keyword>
<evidence type="ECO:0000256" key="2">
    <source>
        <dbReference type="ARBA" id="ARBA00004167"/>
    </source>
</evidence>
<evidence type="ECO:0000256" key="8">
    <source>
        <dbReference type="ARBA" id="ARBA00023002"/>
    </source>
</evidence>
<dbReference type="AlphaFoldDB" id="A0A061EUL0"/>
<dbReference type="InterPro" id="IPR002401">
    <property type="entry name" value="Cyt_P450_E_grp-I"/>
</dbReference>
<dbReference type="GO" id="GO:0016020">
    <property type="term" value="C:membrane"/>
    <property type="evidence" value="ECO:0007669"/>
    <property type="project" value="UniProtKB-SubCell"/>
</dbReference>
<protein>
    <submittedName>
        <fullName evidence="15">Cytochrome P450, putative</fullName>
    </submittedName>
</protein>
<evidence type="ECO:0000256" key="5">
    <source>
        <dbReference type="ARBA" id="ARBA00022692"/>
    </source>
</evidence>
<dbReference type="GO" id="GO:0005506">
    <property type="term" value="F:iron ion binding"/>
    <property type="evidence" value="ECO:0007669"/>
    <property type="project" value="InterPro"/>
</dbReference>
<comment type="subcellular location">
    <subcellularLocation>
        <location evidence="2">Membrane</location>
        <topology evidence="2">Single-pass membrane protein</topology>
    </subcellularLocation>
</comment>
<evidence type="ECO:0000256" key="9">
    <source>
        <dbReference type="ARBA" id="ARBA00023004"/>
    </source>
</evidence>
<keyword evidence="9 12" id="KW-0408">Iron</keyword>
<dbReference type="GO" id="GO:0004497">
    <property type="term" value="F:monooxygenase activity"/>
    <property type="evidence" value="ECO:0000318"/>
    <property type="project" value="GO_Central"/>
</dbReference>
<evidence type="ECO:0000256" key="4">
    <source>
        <dbReference type="ARBA" id="ARBA00022617"/>
    </source>
</evidence>
<evidence type="ECO:0000256" key="1">
    <source>
        <dbReference type="ARBA" id="ARBA00001971"/>
    </source>
</evidence>
<dbReference type="STRING" id="3641.A0A061EUL0"/>
<evidence type="ECO:0000256" key="10">
    <source>
        <dbReference type="ARBA" id="ARBA00023033"/>
    </source>
</evidence>
<comment type="similarity">
    <text evidence="3 13">Belongs to the cytochrome P450 family.</text>
</comment>
<proteinExistence type="inferred from homology"/>
<reference evidence="15 16" key="1">
    <citation type="journal article" date="2013" name="Genome Biol.">
        <title>The genome sequence of the most widely cultivated cacao type and its use to identify candidate genes regulating pod color.</title>
        <authorList>
            <person name="Motamayor J.C."/>
            <person name="Mockaitis K."/>
            <person name="Schmutz J."/>
            <person name="Haiminen N."/>
            <person name="Iii D.L."/>
            <person name="Cornejo O."/>
            <person name="Findley S.D."/>
            <person name="Zheng P."/>
            <person name="Utro F."/>
            <person name="Royaert S."/>
            <person name="Saski C."/>
            <person name="Jenkins J."/>
            <person name="Podicheti R."/>
            <person name="Zhao M."/>
            <person name="Scheffler B.E."/>
            <person name="Stack J.C."/>
            <person name="Feltus F.A."/>
            <person name="Mustiga G.M."/>
            <person name="Amores F."/>
            <person name="Phillips W."/>
            <person name="Marelli J.P."/>
            <person name="May G.D."/>
            <person name="Shapiro H."/>
            <person name="Ma J."/>
            <person name="Bustamante C.D."/>
            <person name="Schnell R.J."/>
            <person name="Main D."/>
            <person name="Gilbert D."/>
            <person name="Parida L."/>
            <person name="Kuhn D.N."/>
        </authorList>
    </citation>
    <scope>NUCLEOTIDE SEQUENCE [LARGE SCALE GENOMIC DNA]</scope>
    <source>
        <strain evidence="16">cv. Matina 1-6</strain>
    </source>
</reference>
<dbReference type="InterPro" id="IPR036396">
    <property type="entry name" value="Cyt_P450_sf"/>
</dbReference>
<name>A0A061EUL0_THECC</name>
<dbReference type="PROSITE" id="PS00086">
    <property type="entry name" value="CYTOCHROME_P450"/>
    <property type="match status" value="1"/>
</dbReference>
<dbReference type="InterPro" id="IPR050665">
    <property type="entry name" value="Cytochrome_P450_Monooxygen"/>
</dbReference>
<keyword evidence="10 13" id="KW-0503">Monooxygenase</keyword>
<keyword evidence="11 14" id="KW-0472">Membrane</keyword>
<dbReference type="HOGENOM" id="CLU_001570_5_0_1"/>
<dbReference type="InterPro" id="IPR017972">
    <property type="entry name" value="Cyt_P450_CS"/>
</dbReference>
<dbReference type="PANTHER" id="PTHR24282">
    <property type="entry name" value="CYTOCHROME P450 FAMILY MEMBER"/>
    <property type="match status" value="1"/>
</dbReference>
<sequence>MEYSIFISTLVLSAASLFLYSVLRIIYVVWWRPKSLEKYFRQQGIKGTSYKLLHGDTKEVVRSSKEARSKPMTLNHHIVPRVVPFIHQMVENYGKICMSWKETRPSIIVADTELMKLVLTDKNGHFVKPPVNPLVDLLQLGVSTLEGQKWAKRRRLITPAFHLEKLKEMVPAFATSCCNLVDRWTKLVSPEGSCELDVAPEFHNLAGDVIAQTAFGSSYEEGKRIFELQKEQVVLALEAFYSFYIPGFRFIPTRKNRRRYDIDKEIKTTLRDMIHKKEQAMRNGEFRNNDLLGLLLQCKGQSENEMTVEDVIEECKLFYFAGQETTATWLTWTLIILSMYPNWQEKAREEVQQICGKTIPSAESINHLKVVSMILHEVLRLYPPVTALGRHTSKKTSIGGISIPAGVDIQLPTLLIHYEPGYWGDDVEEFKPERFAEGVSKASKDQIAFYPFGWGPRFCLGQNFAIIEAKMALAMILQHFWFELSPSYTHAPHQVITLQPQHGAPIILHQI</sequence>
<dbReference type="GO" id="GO:0016705">
    <property type="term" value="F:oxidoreductase activity, acting on paired donors, with incorporation or reduction of molecular oxygen"/>
    <property type="evidence" value="ECO:0007669"/>
    <property type="project" value="InterPro"/>
</dbReference>
<keyword evidence="5 14" id="KW-0812">Transmembrane</keyword>
<evidence type="ECO:0000256" key="12">
    <source>
        <dbReference type="PIRSR" id="PIRSR602401-1"/>
    </source>
</evidence>
<dbReference type="PRINTS" id="PR00463">
    <property type="entry name" value="EP450I"/>
</dbReference>
<keyword evidence="8 13" id="KW-0560">Oxidoreductase</keyword>
<evidence type="ECO:0000256" key="6">
    <source>
        <dbReference type="ARBA" id="ARBA00022723"/>
    </source>
</evidence>
<feature type="transmembrane region" description="Helical" evidence="14">
    <location>
        <begin position="6"/>
        <end position="31"/>
    </location>
</feature>
<dbReference type="InterPro" id="IPR001128">
    <property type="entry name" value="Cyt_P450"/>
</dbReference>